<keyword evidence="3" id="KW-1185">Reference proteome</keyword>
<protein>
    <recommendedName>
        <fullName evidence="1">Dilute domain-containing protein</fullName>
    </recommendedName>
</protein>
<dbReference type="InterPro" id="IPR002710">
    <property type="entry name" value="Dilute_dom"/>
</dbReference>
<feature type="non-terminal residue" evidence="2">
    <location>
        <position position="1"/>
    </location>
</feature>
<evidence type="ECO:0000313" key="2">
    <source>
        <dbReference type="EMBL" id="KAI7755988.1"/>
    </source>
</evidence>
<dbReference type="AlphaFoldDB" id="A0AAD5D8V9"/>
<dbReference type="PANTHER" id="PTHR16027:SF6">
    <property type="entry name" value="DILUTE DOMAIN-CONTAINING PROTEIN"/>
    <property type="match status" value="1"/>
</dbReference>
<reference evidence="2" key="1">
    <citation type="submission" date="2022-06" db="EMBL/GenBank/DDBJ databases">
        <title>Uncovering the hologenomic basis of an extraordinary plant invasion.</title>
        <authorList>
            <person name="Bieker V.C."/>
            <person name="Martin M.D."/>
            <person name="Gilbert T."/>
            <person name="Hodgins K."/>
            <person name="Battlay P."/>
            <person name="Petersen B."/>
            <person name="Wilson J."/>
        </authorList>
    </citation>
    <scope>NUCLEOTIDE SEQUENCE</scope>
    <source>
        <strain evidence="2">AA19_3_7</strain>
        <tissue evidence="2">Leaf</tissue>
    </source>
</reference>
<dbReference type="EMBL" id="JAMZMK010000654">
    <property type="protein sequence ID" value="KAI7755988.1"/>
    <property type="molecule type" value="Genomic_DNA"/>
</dbReference>
<evidence type="ECO:0000259" key="1">
    <source>
        <dbReference type="PROSITE" id="PS51126"/>
    </source>
</evidence>
<organism evidence="2 3">
    <name type="scientific">Ambrosia artemisiifolia</name>
    <name type="common">Common ragweed</name>
    <dbReference type="NCBI Taxonomy" id="4212"/>
    <lineage>
        <taxon>Eukaryota</taxon>
        <taxon>Viridiplantae</taxon>
        <taxon>Streptophyta</taxon>
        <taxon>Embryophyta</taxon>
        <taxon>Tracheophyta</taxon>
        <taxon>Spermatophyta</taxon>
        <taxon>Magnoliopsida</taxon>
        <taxon>eudicotyledons</taxon>
        <taxon>Gunneridae</taxon>
        <taxon>Pentapetalae</taxon>
        <taxon>asterids</taxon>
        <taxon>campanulids</taxon>
        <taxon>Asterales</taxon>
        <taxon>Asteraceae</taxon>
        <taxon>Asteroideae</taxon>
        <taxon>Heliantheae alliance</taxon>
        <taxon>Heliantheae</taxon>
        <taxon>Ambrosia</taxon>
    </lineage>
</organism>
<comment type="caution">
    <text evidence="2">The sequence shown here is derived from an EMBL/GenBank/DDBJ whole genome shotgun (WGS) entry which is preliminary data.</text>
</comment>
<dbReference type="PROSITE" id="PS51126">
    <property type="entry name" value="DILUTE"/>
    <property type="match status" value="1"/>
</dbReference>
<dbReference type="PANTHER" id="PTHR16027">
    <property type="entry name" value="DILUTE DOMAIN-CONTAINING PROTEIN YPR089W"/>
    <property type="match status" value="1"/>
</dbReference>
<accession>A0AAD5D8V9</accession>
<dbReference type="Proteomes" id="UP001206925">
    <property type="component" value="Unassembled WGS sequence"/>
</dbReference>
<feature type="domain" description="Dilute" evidence="1">
    <location>
        <begin position="6"/>
        <end position="155"/>
    </location>
</feature>
<dbReference type="InterPro" id="IPR052072">
    <property type="entry name" value="Vascular_dev_regulator"/>
</dbReference>
<proteinExistence type="predicted"/>
<evidence type="ECO:0000313" key="3">
    <source>
        <dbReference type="Proteomes" id="UP001206925"/>
    </source>
</evidence>
<name>A0AAD5D8V9_AMBAR</name>
<gene>
    <name evidence="2" type="ORF">M8C21_024478</name>
</gene>
<sequence>DQDNNEHIMAYWLSNTSTLLFLVQKSLRSDRAYTVRKPPSPTSLFGRTAMGFRPSPSTTVNLAAATTTLEVLPQVVAKYPALHFKQRLTAFMQNIHGIIRDNLKKELISSFLTLRIQVPLIIVQNVLTQIFSYINVQLFNKQVYITLSSSAPWEL</sequence>